<evidence type="ECO:0000313" key="3">
    <source>
        <dbReference type="Proteomes" id="UP000266172"/>
    </source>
</evidence>
<name>A0A395V736_9FIRM</name>
<feature type="compositionally biased region" description="Polar residues" evidence="1">
    <location>
        <begin position="48"/>
        <end position="78"/>
    </location>
</feature>
<dbReference type="Gene3D" id="2.40.10.120">
    <property type="match status" value="1"/>
</dbReference>
<evidence type="ECO:0000256" key="1">
    <source>
        <dbReference type="SAM" id="MobiDB-lite"/>
    </source>
</evidence>
<dbReference type="SUPFAM" id="SSF50494">
    <property type="entry name" value="Trypsin-like serine proteases"/>
    <property type="match status" value="1"/>
</dbReference>
<dbReference type="Pfam" id="PF13365">
    <property type="entry name" value="Trypsin_2"/>
    <property type="match status" value="1"/>
</dbReference>
<feature type="region of interest" description="Disordered" evidence="1">
    <location>
        <begin position="48"/>
        <end position="107"/>
    </location>
</feature>
<protein>
    <recommendedName>
        <fullName evidence="4">Serine protease</fullName>
    </recommendedName>
</protein>
<gene>
    <name evidence="2" type="ORF">DWX93_11905</name>
</gene>
<evidence type="ECO:0000313" key="2">
    <source>
        <dbReference type="EMBL" id="RGS38687.1"/>
    </source>
</evidence>
<comment type="caution">
    <text evidence="2">The sequence shown here is derived from an EMBL/GenBank/DDBJ whole genome shotgun (WGS) entry which is preliminary data.</text>
</comment>
<dbReference type="AlphaFoldDB" id="A0A395V736"/>
<proteinExistence type="predicted"/>
<evidence type="ECO:0008006" key="4">
    <source>
        <dbReference type="Google" id="ProtNLM"/>
    </source>
</evidence>
<dbReference type="RefSeq" id="WP_118097802.1">
    <property type="nucleotide sequence ID" value="NZ_WQNT01000014.1"/>
</dbReference>
<sequence length="320" mass="34751">MNMVQEKNWWKRIEEEMRRVHRYRMKAVLMLWGIGLLLGLGGCAEQTQDAAGEESGTTEQIPQSTEQMPQGSGQTGVETEQMAPGSGQTGTGTEQAVQSSEGTGVETDGAEDTMEAVLEQALPSVVQIYHGTPEGGHTAGSGFIMEMTDDTVYLCTNRHVIAKYDDWDVYFYDGTCIPGSKAGTDDVYDVGVVAVDRTAIPKKVQEKLKTVSYDLASWEELGNAELPVGIVRIGQEGNVLHTLTGSLLRKETEFLWGQGEKETEVRMAITDGDSGSAVFDENGKLVSMIFGCSQDAGGERDWGVPLRAIVSCYEKITGET</sequence>
<accession>A0A395V736</accession>
<dbReference type="Proteomes" id="UP000266172">
    <property type="component" value="Unassembled WGS sequence"/>
</dbReference>
<feature type="compositionally biased region" description="Polar residues" evidence="1">
    <location>
        <begin position="91"/>
        <end position="102"/>
    </location>
</feature>
<dbReference type="EMBL" id="QRVL01000011">
    <property type="protein sequence ID" value="RGS38687.1"/>
    <property type="molecule type" value="Genomic_DNA"/>
</dbReference>
<reference evidence="2 3" key="1">
    <citation type="submission" date="2018-08" db="EMBL/GenBank/DDBJ databases">
        <title>A genome reference for cultivated species of the human gut microbiota.</title>
        <authorList>
            <person name="Zou Y."/>
            <person name="Xue W."/>
            <person name="Luo G."/>
        </authorList>
    </citation>
    <scope>NUCLEOTIDE SEQUENCE [LARGE SCALE GENOMIC DNA]</scope>
    <source>
        <strain evidence="2 3">AF22-12AC</strain>
    </source>
</reference>
<organism evidence="2 3">
    <name type="scientific">Roseburia hominis</name>
    <dbReference type="NCBI Taxonomy" id="301301"/>
    <lineage>
        <taxon>Bacteria</taxon>
        <taxon>Bacillati</taxon>
        <taxon>Bacillota</taxon>
        <taxon>Clostridia</taxon>
        <taxon>Lachnospirales</taxon>
        <taxon>Lachnospiraceae</taxon>
        <taxon>Roseburia</taxon>
    </lineage>
</organism>
<dbReference type="InterPro" id="IPR009003">
    <property type="entry name" value="Peptidase_S1_PA"/>
</dbReference>